<evidence type="ECO:0000313" key="1">
    <source>
        <dbReference type="EMBL" id="EEN82334.1"/>
    </source>
</evidence>
<dbReference type="PANTHER" id="PTHR28055:SF1">
    <property type="entry name" value="ALTERED INHERITANCE OF MITOCHONDRIA PROTEIN 41, MITOCHONDRIAL"/>
    <property type="match status" value="1"/>
</dbReference>
<protein>
    <submittedName>
        <fullName evidence="1">YqeY-like protein</fullName>
    </submittedName>
</protein>
<dbReference type="AlphaFoldDB" id="C3JBD7"/>
<evidence type="ECO:0000313" key="2">
    <source>
        <dbReference type="Proteomes" id="UP000004295"/>
    </source>
</evidence>
<dbReference type="eggNOG" id="COG1610">
    <property type="taxonomic scope" value="Bacteria"/>
</dbReference>
<sequence>MNLFDQISEDIKSAMLARDKVTLEALRGIKKEFLEAKTAKGSNGELPDDKALAIIRKLLKQRRDSAEIYTQNGRPELAEAELAESHVLERYLPKQLSEEELMPIVRAAAQENGITDPKQGGRLVGILCKQLAGKADGKLIGEVVKKVLASE</sequence>
<dbReference type="GO" id="GO:0016884">
    <property type="term" value="F:carbon-nitrogen ligase activity, with glutamine as amido-N-donor"/>
    <property type="evidence" value="ECO:0007669"/>
    <property type="project" value="InterPro"/>
</dbReference>
<dbReference type="Proteomes" id="UP000004295">
    <property type="component" value="Unassembled WGS sequence"/>
</dbReference>
<dbReference type="PANTHER" id="PTHR28055">
    <property type="entry name" value="ALTERED INHERITANCE OF MITOCHONDRIA PROTEIN 41, MITOCHONDRIAL"/>
    <property type="match status" value="1"/>
</dbReference>
<comment type="caution">
    <text evidence="1">The sequence shown here is derived from an EMBL/GenBank/DDBJ whole genome shotgun (WGS) entry which is preliminary data.</text>
</comment>
<dbReference type="RefSeq" id="WP_004334086.1">
    <property type="nucleotide sequence ID" value="NZ_ACNN01000026.1"/>
</dbReference>
<organism evidence="1 2">
    <name type="scientific">Porphyromonas endodontalis (strain ATCC 35406 / DSM 24491 / JCM 8526 / CCUG 16442 / BCRC 14492 / NCTC 13058 / HG 370)</name>
    <name type="common">Bacteroides endodontalis</name>
    <dbReference type="NCBI Taxonomy" id="553175"/>
    <lineage>
        <taxon>Bacteria</taxon>
        <taxon>Pseudomonadati</taxon>
        <taxon>Bacteroidota</taxon>
        <taxon>Bacteroidia</taxon>
        <taxon>Bacteroidales</taxon>
        <taxon>Porphyromonadaceae</taxon>
        <taxon>Porphyromonas</taxon>
    </lineage>
</organism>
<dbReference type="InterPro" id="IPR042184">
    <property type="entry name" value="YqeY/Aim41_N"/>
</dbReference>
<dbReference type="InterPro" id="IPR019004">
    <property type="entry name" value="YqeY/Aim41"/>
</dbReference>
<name>C3JBD7_POREA</name>
<reference evidence="1 2" key="1">
    <citation type="submission" date="2009-04" db="EMBL/GenBank/DDBJ databases">
        <authorList>
            <person name="Sebastian Y."/>
            <person name="Madupu R."/>
            <person name="Durkin A.S."/>
            <person name="Torralba M."/>
            <person name="Methe B."/>
            <person name="Sutton G.G."/>
            <person name="Strausberg R.L."/>
            <person name="Nelson K.E."/>
        </authorList>
    </citation>
    <scope>NUCLEOTIDE SEQUENCE [LARGE SCALE GENOMIC DNA]</scope>
    <source>
        <strain evidence="2">ATCC 35406 / BCRC 14492 / JCM 8526 / NCTC 13058 / HG 370</strain>
    </source>
</reference>
<dbReference type="InterPro" id="IPR003789">
    <property type="entry name" value="Asn/Gln_tRNA_amidoTrase-B-like"/>
</dbReference>
<dbReference type="Gene3D" id="1.10.10.410">
    <property type="match status" value="1"/>
</dbReference>
<accession>C3JBD7</accession>
<dbReference type="STRING" id="553175.POREN0001_1671"/>
<proteinExistence type="predicted"/>
<dbReference type="InterPro" id="IPR023168">
    <property type="entry name" value="GatB_Yqey_C_2"/>
</dbReference>
<gene>
    <name evidence="1" type="ORF">POREN0001_1671</name>
</gene>
<dbReference type="GeneID" id="93366122"/>
<keyword evidence="2" id="KW-1185">Reference proteome</keyword>
<dbReference type="Gene3D" id="1.10.1510.10">
    <property type="entry name" value="Uncharacterised protein YqeY/AIM41 PF09424, N-terminal domain"/>
    <property type="match status" value="1"/>
</dbReference>
<dbReference type="Pfam" id="PF09424">
    <property type="entry name" value="YqeY"/>
    <property type="match status" value="1"/>
</dbReference>
<dbReference type="SUPFAM" id="SSF89095">
    <property type="entry name" value="GatB/YqeY motif"/>
    <property type="match status" value="1"/>
</dbReference>
<dbReference type="EMBL" id="ACNN01000026">
    <property type="protein sequence ID" value="EEN82334.1"/>
    <property type="molecule type" value="Genomic_DNA"/>
</dbReference>